<comment type="caution">
    <text evidence="2">The sequence shown here is derived from an EMBL/GenBank/DDBJ whole genome shotgun (WGS) entry which is preliminary data.</text>
</comment>
<dbReference type="Proteomes" id="UP001500842">
    <property type="component" value="Unassembled WGS sequence"/>
</dbReference>
<gene>
    <name evidence="2" type="ORF">GCM10009788_25420</name>
</gene>
<protein>
    <recommendedName>
        <fullName evidence="4">DUF3558 domain-containing protein</fullName>
    </recommendedName>
</protein>
<proteinExistence type="predicted"/>
<sequence length="465" mass="50556">MGPIARGQVADVSRTVLAPLTSVLLLLPLLAGCSADEPGARGDGTPTTAAPSASAVASEEPAPKPLLIGAFRYVSPCRLLGPDDVREIYGKPGPYADITQEGIDSPQPVYPNGREVDSQCWYRFDDKANTSVQLYVDQYPSKRAARKAFASTLRLGRGTLSKQIERDLRKDSPLADVLRGLLEIQKENEAKGGGVRTPAIGEDIAFVSGRGWFEALRGNLVLRLKRSQYQGTPFDAVSIKGTVQQTQEAFRRIDERLADPDLDQTRVDSWWPDTAADGWAPFARVCDVLDDEAMATATGRAVPDTVTDESVVLKPKVRLRRNHLPGSRSVSNRCERRQREPGSDENAMYGDLQIWYTPPGHTGGELLDGAFVRTISGVQAEGDVTIDQWRSQGYLTDIDVKGADKAYTLTSEPDGKHDRWIAAQVGDRVLVLDVSEFGDKSVSVPLGQLLAAMEVAIANLEDATP</sequence>
<dbReference type="EMBL" id="BAAAOR010000022">
    <property type="protein sequence ID" value="GAA1520433.1"/>
    <property type="molecule type" value="Genomic_DNA"/>
</dbReference>
<evidence type="ECO:0000256" key="1">
    <source>
        <dbReference type="SAM" id="MobiDB-lite"/>
    </source>
</evidence>
<feature type="region of interest" description="Disordered" evidence="1">
    <location>
        <begin position="324"/>
        <end position="345"/>
    </location>
</feature>
<feature type="compositionally biased region" description="Basic and acidic residues" evidence="1">
    <location>
        <begin position="333"/>
        <end position="342"/>
    </location>
</feature>
<accession>A0ABN2AKK7</accession>
<organism evidence="2 3">
    <name type="scientific">Nocardioides humi</name>
    <dbReference type="NCBI Taxonomy" id="449461"/>
    <lineage>
        <taxon>Bacteria</taxon>
        <taxon>Bacillati</taxon>
        <taxon>Actinomycetota</taxon>
        <taxon>Actinomycetes</taxon>
        <taxon>Propionibacteriales</taxon>
        <taxon>Nocardioidaceae</taxon>
        <taxon>Nocardioides</taxon>
    </lineage>
</organism>
<feature type="compositionally biased region" description="Low complexity" evidence="1">
    <location>
        <begin position="45"/>
        <end position="58"/>
    </location>
</feature>
<keyword evidence="3" id="KW-1185">Reference proteome</keyword>
<feature type="region of interest" description="Disordered" evidence="1">
    <location>
        <begin position="38"/>
        <end position="58"/>
    </location>
</feature>
<evidence type="ECO:0008006" key="4">
    <source>
        <dbReference type="Google" id="ProtNLM"/>
    </source>
</evidence>
<evidence type="ECO:0000313" key="3">
    <source>
        <dbReference type="Proteomes" id="UP001500842"/>
    </source>
</evidence>
<name>A0ABN2AKK7_9ACTN</name>
<dbReference type="PROSITE" id="PS51257">
    <property type="entry name" value="PROKAR_LIPOPROTEIN"/>
    <property type="match status" value="1"/>
</dbReference>
<reference evidence="2 3" key="1">
    <citation type="journal article" date="2019" name="Int. J. Syst. Evol. Microbiol.">
        <title>The Global Catalogue of Microorganisms (GCM) 10K type strain sequencing project: providing services to taxonomists for standard genome sequencing and annotation.</title>
        <authorList>
            <consortium name="The Broad Institute Genomics Platform"/>
            <consortium name="The Broad Institute Genome Sequencing Center for Infectious Disease"/>
            <person name="Wu L."/>
            <person name="Ma J."/>
        </authorList>
    </citation>
    <scope>NUCLEOTIDE SEQUENCE [LARGE SCALE GENOMIC DNA]</scope>
    <source>
        <strain evidence="2 3">JCM 14942</strain>
    </source>
</reference>
<evidence type="ECO:0000313" key="2">
    <source>
        <dbReference type="EMBL" id="GAA1520433.1"/>
    </source>
</evidence>